<feature type="chain" id="PRO_5046565931" evidence="1">
    <location>
        <begin position="25"/>
        <end position="628"/>
    </location>
</feature>
<reference evidence="2 3" key="1">
    <citation type="submission" date="2023-02" db="EMBL/GenBank/DDBJ databases">
        <title>Genome sequence of Novosphingobium humi KACC 19094.</title>
        <authorList>
            <person name="Kim S."/>
            <person name="Heo J."/>
            <person name="Kwon S.-W."/>
        </authorList>
    </citation>
    <scope>NUCLEOTIDE SEQUENCE [LARGE SCALE GENOMIC DNA]</scope>
    <source>
        <strain evidence="2 3">KACC 19094</strain>
    </source>
</reference>
<evidence type="ECO:0000256" key="1">
    <source>
        <dbReference type="SAM" id="SignalP"/>
    </source>
</evidence>
<proteinExistence type="predicted"/>
<evidence type="ECO:0000313" key="2">
    <source>
        <dbReference type="EMBL" id="WCT76679.1"/>
    </source>
</evidence>
<organism evidence="2 3">
    <name type="scientific">Novosphingobium humi</name>
    <dbReference type="NCBI Taxonomy" id="2282397"/>
    <lineage>
        <taxon>Bacteria</taxon>
        <taxon>Pseudomonadati</taxon>
        <taxon>Pseudomonadota</taxon>
        <taxon>Alphaproteobacteria</taxon>
        <taxon>Sphingomonadales</taxon>
        <taxon>Sphingomonadaceae</taxon>
        <taxon>Novosphingobium</taxon>
    </lineage>
</organism>
<keyword evidence="1" id="KW-0732">Signal</keyword>
<dbReference type="EMBL" id="CP117417">
    <property type="protein sequence ID" value="WCT76679.1"/>
    <property type="molecule type" value="Genomic_DNA"/>
</dbReference>
<feature type="signal peptide" evidence="1">
    <location>
        <begin position="1"/>
        <end position="24"/>
    </location>
</feature>
<protein>
    <submittedName>
        <fullName evidence="2">Uncharacterized protein</fullName>
    </submittedName>
</protein>
<name>A0ABY7TX32_9SPHN</name>
<dbReference type="RefSeq" id="WP_273617087.1">
    <property type="nucleotide sequence ID" value="NZ_CP117417.1"/>
</dbReference>
<keyword evidence="3" id="KW-1185">Reference proteome</keyword>
<sequence>MKRIAKPLLACSLVALLGAGGAWAQGGPESLLPPGFDRPAARPTRAAPAAAAAARPGQPRVDIGPNPEPTIAVQPVVEAPSGIGAIGAATATGPVVLPNGITSFDQLIALPPDKLDRLLGLIPKYDIPPGAQRAMKEVGLLDTGEGGMAPQSLAGQNAALVRAVLAGNNGQMVSRWGHILLRRALASRLDAPAEMAPTEFAALRAALLLRMGEGVAARALVQDIDPVNYDASLTQAAMDAYIATGDFTGFCPVMQLNYSARDDAAWQVMRSICQTYGGATSTGQSELDRLGKAKVLSPMDMELAQKYAGAVGGARARAVKIEWDNVNDLTPMRHGLTLAVGLAPPETLLAKAGPVYADMTALSPMAGLGLRADAADVAGAMGVLSGAAMVDLYSQIYSDDDITGGPAERALLLRDAYVGVAPADRVAAMQQLWDGAANPYSRYARMVLTAYAAARLAPSADLNAQSGDLIASMLSAGLDGNAALWRPVVEAGSPGWAQLALGLPMGGEADTGAIETFIGNDKSDGQHRSALLIAALSGLGRIKDNTRDSLLGKVKGSVAGQTRWTGAIDTAAGVNNAALVALLAGLGMQGDSWAKMTPRYLYHITSALSRVGMAAEARMIAAEAVARG</sequence>
<accession>A0ABY7TX32</accession>
<evidence type="ECO:0000313" key="3">
    <source>
        <dbReference type="Proteomes" id="UP001218231"/>
    </source>
</evidence>
<dbReference type="Proteomes" id="UP001218231">
    <property type="component" value="Chromosome"/>
</dbReference>
<gene>
    <name evidence="2" type="ORF">PQ457_12145</name>
</gene>